<protein>
    <submittedName>
        <fullName evidence="2">Uncharacterized protein</fullName>
    </submittedName>
</protein>
<evidence type="ECO:0000313" key="2">
    <source>
        <dbReference type="EMBL" id="MEQ2280245.1"/>
    </source>
</evidence>
<proteinExistence type="predicted"/>
<comment type="caution">
    <text evidence="2">The sequence shown here is derived from an EMBL/GenBank/DDBJ whole genome shotgun (WGS) entry which is preliminary data.</text>
</comment>
<organism evidence="2 3">
    <name type="scientific">Ameca splendens</name>
    <dbReference type="NCBI Taxonomy" id="208324"/>
    <lineage>
        <taxon>Eukaryota</taxon>
        <taxon>Metazoa</taxon>
        <taxon>Chordata</taxon>
        <taxon>Craniata</taxon>
        <taxon>Vertebrata</taxon>
        <taxon>Euteleostomi</taxon>
        <taxon>Actinopterygii</taxon>
        <taxon>Neopterygii</taxon>
        <taxon>Teleostei</taxon>
        <taxon>Neoteleostei</taxon>
        <taxon>Acanthomorphata</taxon>
        <taxon>Ovalentaria</taxon>
        <taxon>Atherinomorphae</taxon>
        <taxon>Cyprinodontiformes</taxon>
        <taxon>Goodeidae</taxon>
        <taxon>Ameca</taxon>
    </lineage>
</organism>
<dbReference type="Proteomes" id="UP001469553">
    <property type="component" value="Unassembled WGS sequence"/>
</dbReference>
<sequence length="132" mass="14783">HYVVLVNKLLLYGCSHLFIPVVFAELFMPRFWTPSVSERLHSSPGLFFMQVKWQDGVCLLQPRAALLHNNVSQSFSTTSSIVGLGGAGAYLQQSMGERLATPWTGRQSITGQHTNNHAHTHSHTYGQFRETN</sequence>
<dbReference type="EMBL" id="JAHRIP010001341">
    <property type="protein sequence ID" value="MEQ2280245.1"/>
    <property type="molecule type" value="Genomic_DNA"/>
</dbReference>
<name>A0ABV0XFM6_9TELE</name>
<gene>
    <name evidence="2" type="ORF">AMECASPLE_017715</name>
</gene>
<feature type="region of interest" description="Disordered" evidence="1">
    <location>
        <begin position="112"/>
        <end position="132"/>
    </location>
</feature>
<evidence type="ECO:0000313" key="3">
    <source>
        <dbReference type="Proteomes" id="UP001469553"/>
    </source>
</evidence>
<reference evidence="2 3" key="1">
    <citation type="submission" date="2021-06" db="EMBL/GenBank/DDBJ databases">
        <authorList>
            <person name="Palmer J.M."/>
        </authorList>
    </citation>
    <scope>NUCLEOTIDE SEQUENCE [LARGE SCALE GENOMIC DNA]</scope>
    <source>
        <strain evidence="2 3">AS_MEX2019</strain>
        <tissue evidence="2">Muscle</tissue>
    </source>
</reference>
<evidence type="ECO:0000256" key="1">
    <source>
        <dbReference type="SAM" id="MobiDB-lite"/>
    </source>
</evidence>
<feature type="non-terminal residue" evidence="2">
    <location>
        <position position="1"/>
    </location>
</feature>
<keyword evidence="3" id="KW-1185">Reference proteome</keyword>
<accession>A0ABV0XFM6</accession>